<dbReference type="EMBL" id="LPWA01000134">
    <property type="protein sequence ID" value="KUM24498.1"/>
    <property type="molecule type" value="Genomic_DNA"/>
</dbReference>
<evidence type="ECO:0000313" key="1">
    <source>
        <dbReference type="EMBL" id="KUM24498.1"/>
    </source>
</evidence>
<name>A0A124GFS0_RHILI</name>
<proteinExistence type="predicted"/>
<protein>
    <submittedName>
        <fullName evidence="1">Uncharacterized protein</fullName>
    </submittedName>
</protein>
<gene>
    <name evidence="1" type="ORF">AU467_29915</name>
</gene>
<sequence length="60" mass="6616">MPILPGAIITWTSTGTASMPWKATVRTRATMLFQAPGCRLTSALLGPRVMSTQDNHRFRI</sequence>
<reference evidence="1 2" key="1">
    <citation type="submission" date="2015-12" db="EMBL/GenBank/DDBJ databases">
        <title>Draft genome sequence of Mesorhizobium sp. UFLA 01-765, a multitolerant efficient symbiont and plant-growth promoting strain isolated from Zn-mining soil using Leucaena leucocephala as a trap plant.</title>
        <authorList>
            <person name="Rangel W.M."/>
            <person name="Thijs S."/>
            <person name="Longatti S.M."/>
            <person name="Moreira F.M."/>
            <person name="Weyens N."/>
            <person name="Vangronsveld J."/>
            <person name="Van Hamme J.D."/>
            <person name="Bottos E.M."/>
            <person name="Rineau F."/>
        </authorList>
    </citation>
    <scope>NUCLEOTIDE SEQUENCE [LARGE SCALE GENOMIC DNA]</scope>
    <source>
        <strain evidence="1 2">UFLA 01-765</strain>
    </source>
</reference>
<organism evidence="1 2">
    <name type="scientific">Rhizobium loti</name>
    <name type="common">Mesorhizobium loti</name>
    <dbReference type="NCBI Taxonomy" id="381"/>
    <lineage>
        <taxon>Bacteria</taxon>
        <taxon>Pseudomonadati</taxon>
        <taxon>Pseudomonadota</taxon>
        <taxon>Alphaproteobacteria</taxon>
        <taxon>Hyphomicrobiales</taxon>
        <taxon>Phyllobacteriaceae</taxon>
        <taxon>Mesorhizobium</taxon>
    </lineage>
</organism>
<dbReference type="AlphaFoldDB" id="A0A124GFS0"/>
<evidence type="ECO:0000313" key="2">
    <source>
        <dbReference type="Proteomes" id="UP000053176"/>
    </source>
</evidence>
<accession>A0A124GFS0</accession>
<dbReference type="Proteomes" id="UP000053176">
    <property type="component" value="Unassembled WGS sequence"/>
</dbReference>
<comment type="caution">
    <text evidence="1">The sequence shown here is derived from an EMBL/GenBank/DDBJ whole genome shotgun (WGS) entry which is preliminary data.</text>
</comment>